<organism evidence="1 2">
    <name type="scientific">Danaus plexippus plexippus</name>
    <dbReference type="NCBI Taxonomy" id="278856"/>
    <lineage>
        <taxon>Eukaryota</taxon>
        <taxon>Metazoa</taxon>
        <taxon>Ecdysozoa</taxon>
        <taxon>Arthropoda</taxon>
        <taxon>Hexapoda</taxon>
        <taxon>Insecta</taxon>
        <taxon>Pterygota</taxon>
        <taxon>Neoptera</taxon>
        <taxon>Endopterygota</taxon>
        <taxon>Lepidoptera</taxon>
        <taxon>Glossata</taxon>
        <taxon>Ditrysia</taxon>
        <taxon>Papilionoidea</taxon>
        <taxon>Nymphalidae</taxon>
        <taxon>Danainae</taxon>
        <taxon>Danaini</taxon>
        <taxon>Danaina</taxon>
        <taxon>Danaus</taxon>
        <taxon>Danaus</taxon>
    </lineage>
</organism>
<sequence>TFRTKRRQKCKPLYIDTSFNQN</sequence>
<dbReference type="AlphaFoldDB" id="A0A212F5T6"/>
<reference evidence="1 2" key="1">
    <citation type="journal article" date="2011" name="Cell">
        <title>The monarch butterfly genome yields insights into long-distance migration.</title>
        <authorList>
            <person name="Zhan S."/>
            <person name="Merlin C."/>
            <person name="Boore J.L."/>
            <person name="Reppert S.M."/>
        </authorList>
    </citation>
    <scope>NUCLEOTIDE SEQUENCE [LARGE SCALE GENOMIC DNA]</scope>
    <source>
        <strain evidence="1">F-2</strain>
    </source>
</reference>
<evidence type="ECO:0000313" key="1">
    <source>
        <dbReference type="EMBL" id="OWR49100.1"/>
    </source>
</evidence>
<comment type="caution">
    <text evidence="1">The sequence shown here is derived from an EMBL/GenBank/DDBJ whole genome shotgun (WGS) entry which is preliminary data.</text>
</comment>
<feature type="non-terminal residue" evidence="1">
    <location>
        <position position="1"/>
    </location>
</feature>
<proteinExistence type="predicted"/>
<dbReference type="Proteomes" id="UP000007151">
    <property type="component" value="Unassembled WGS sequence"/>
</dbReference>
<protein>
    <submittedName>
        <fullName evidence="1">Sid-1-related 3</fullName>
    </submittedName>
</protein>
<evidence type="ECO:0000313" key="2">
    <source>
        <dbReference type="Proteomes" id="UP000007151"/>
    </source>
</evidence>
<gene>
    <name evidence="1" type="ORF">KGM_203452B</name>
</gene>
<dbReference type="EMBL" id="AGBW02010130">
    <property type="protein sequence ID" value="OWR49100.1"/>
    <property type="molecule type" value="Genomic_DNA"/>
</dbReference>
<dbReference type="InParanoid" id="A0A212F5T6"/>
<accession>A0A212F5T6</accession>
<name>A0A212F5T6_DANPL</name>
<dbReference type="KEGG" id="dpl:KGM_203452B"/>
<keyword evidence="2" id="KW-1185">Reference proteome</keyword>